<gene>
    <name evidence="1" type="ORF">NNJEOMEG_01198</name>
</gene>
<name>A0A6V8LU85_9BACT</name>
<dbReference type="RefSeq" id="WP_173082323.1">
    <property type="nucleotide sequence ID" value="NZ_BLTE01000004.1"/>
</dbReference>
<comment type="caution">
    <text evidence="1">The sequence shown here is derived from an EMBL/GenBank/DDBJ whole genome shotgun (WGS) entry which is preliminary data.</text>
</comment>
<dbReference type="EMBL" id="BLTE01000004">
    <property type="protein sequence ID" value="GFK93366.1"/>
    <property type="molecule type" value="Genomic_DNA"/>
</dbReference>
<evidence type="ECO:0000313" key="1">
    <source>
        <dbReference type="EMBL" id="GFK93366.1"/>
    </source>
</evidence>
<reference evidence="1 2" key="1">
    <citation type="submission" date="2020-04" db="EMBL/GenBank/DDBJ databases">
        <authorList>
            <consortium name="Desulfovibrio sp. FSS-1 genome sequencing consortium"/>
            <person name="Shimoshige H."/>
            <person name="Kobayashi H."/>
            <person name="Maekawa T."/>
        </authorList>
    </citation>
    <scope>NUCLEOTIDE SEQUENCE [LARGE SCALE GENOMIC DNA]</scope>
    <source>
        <strain evidence="1 2">SIID29052-01</strain>
    </source>
</reference>
<dbReference type="AlphaFoldDB" id="A0A6V8LU85"/>
<evidence type="ECO:0000313" key="2">
    <source>
        <dbReference type="Proteomes" id="UP000494245"/>
    </source>
</evidence>
<keyword evidence="2" id="KW-1185">Reference proteome</keyword>
<sequence length="181" mass="20690">MGKEKATLETIKTQPEFDLEYYMEISGLMRITQDLAELLEHYWNAWEKQIKAYRMEPSAKDADDGFLLVYLDEPTEQQVQKAFEDNQHHGLAFHHLAITLVMCAAQSVMPELIGGCMPMPTPSREAKKKFKKLGLVWDDKGSMNRTYAVLTAYPYKGGCEDCHICDSCPSSQTREIGRMED</sequence>
<accession>A0A6V8LU85</accession>
<dbReference type="Proteomes" id="UP000494245">
    <property type="component" value="Unassembled WGS sequence"/>
</dbReference>
<reference evidence="1 2" key="2">
    <citation type="submission" date="2020-05" db="EMBL/GenBank/DDBJ databases">
        <title>Draft genome sequence of Desulfovibrio sp. strainFSS-1.</title>
        <authorList>
            <person name="Shimoshige H."/>
            <person name="Kobayashi H."/>
            <person name="Maekawa T."/>
        </authorList>
    </citation>
    <scope>NUCLEOTIDE SEQUENCE [LARGE SCALE GENOMIC DNA]</scope>
    <source>
        <strain evidence="1 2">SIID29052-01</strain>
    </source>
</reference>
<protein>
    <submittedName>
        <fullName evidence="1">Uncharacterized protein</fullName>
    </submittedName>
</protein>
<organism evidence="1 2">
    <name type="scientific">Fundidesulfovibrio magnetotacticus</name>
    <dbReference type="NCBI Taxonomy" id="2730080"/>
    <lineage>
        <taxon>Bacteria</taxon>
        <taxon>Pseudomonadati</taxon>
        <taxon>Thermodesulfobacteriota</taxon>
        <taxon>Desulfovibrionia</taxon>
        <taxon>Desulfovibrionales</taxon>
        <taxon>Desulfovibrionaceae</taxon>
        <taxon>Fundidesulfovibrio</taxon>
    </lineage>
</organism>
<proteinExistence type="predicted"/>